<keyword evidence="2" id="KW-0472">Membrane</keyword>
<keyword evidence="2" id="KW-1133">Transmembrane helix</keyword>
<accession>A0A4Y2SK09</accession>
<name>A0A4Y2SK09_ARAVE</name>
<sequence>MYLIRWQESILLNPLSDDGLYKIFFNILDIAAINAWVIYKEITGTKIKRLDYFLNLADDVQNNYVSSKTSGLSDFTDRPMAGPRGLQTVRPLKAPRR</sequence>
<dbReference type="OrthoDB" id="6437203at2759"/>
<evidence type="ECO:0000313" key="4">
    <source>
        <dbReference type="Proteomes" id="UP000499080"/>
    </source>
</evidence>
<keyword evidence="2" id="KW-0812">Transmembrane</keyword>
<dbReference type="EMBL" id="BGPR01022049">
    <property type="protein sequence ID" value="GBN87946.1"/>
    <property type="molecule type" value="Genomic_DNA"/>
</dbReference>
<feature type="transmembrane region" description="Helical" evidence="2">
    <location>
        <begin position="20"/>
        <end position="39"/>
    </location>
</feature>
<feature type="region of interest" description="Disordered" evidence="1">
    <location>
        <begin position="68"/>
        <end position="97"/>
    </location>
</feature>
<evidence type="ECO:0000313" key="3">
    <source>
        <dbReference type="EMBL" id="GBN87946.1"/>
    </source>
</evidence>
<comment type="caution">
    <text evidence="3">The sequence shown here is derived from an EMBL/GenBank/DDBJ whole genome shotgun (WGS) entry which is preliminary data.</text>
</comment>
<organism evidence="3 4">
    <name type="scientific">Araneus ventricosus</name>
    <name type="common">Orbweaver spider</name>
    <name type="synonym">Epeira ventricosa</name>
    <dbReference type="NCBI Taxonomy" id="182803"/>
    <lineage>
        <taxon>Eukaryota</taxon>
        <taxon>Metazoa</taxon>
        <taxon>Ecdysozoa</taxon>
        <taxon>Arthropoda</taxon>
        <taxon>Chelicerata</taxon>
        <taxon>Arachnida</taxon>
        <taxon>Araneae</taxon>
        <taxon>Araneomorphae</taxon>
        <taxon>Entelegynae</taxon>
        <taxon>Araneoidea</taxon>
        <taxon>Araneidae</taxon>
        <taxon>Araneus</taxon>
    </lineage>
</organism>
<gene>
    <name evidence="3" type="ORF">AVEN_6458_1</name>
</gene>
<dbReference type="Proteomes" id="UP000499080">
    <property type="component" value="Unassembled WGS sequence"/>
</dbReference>
<keyword evidence="4" id="KW-1185">Reference proteome</keyword>
<evidence type="ECO:0000256" key="2">
    <source>
        <dbReference type="SAM" id="Phobius"/>
    </source>
</evidence>
<protein>
    <recommendedName>
        <fullName evidence="5">PiggyBac transposable element-derived protein domain-containing protein</fullName>
    </recommendedName>
</protein>
<evidence type="ECO:0000256" key="1">
    <source>
        <dbReference type="SAM" id="MobiDB-lite"/>
    </source>
</evidence>
<evidence type="ECO:0008006" key="5">
    <source>
        <dbReference type="Google" id="ProtNLM"/>
    </source>
</evidence>
<dbReference type="AlphaFoldDB" id="A0A4Y2SK09"/>
<proteinExistence type="predicted"/>
<reference evidence="3 4" key="1">
    <citation type="journal article" date="2019" name="Sci. Rep.">
        <title>Orb-weaving spider Araneus ventricosus genome elucidates the spidroin gene catalogue.</title>
        <authorList>
            <person name="Kono N."/>
            <person name="Nakamura H."/>
            <person name="Ohtoshi R."/>
            <person name="Moran D.A.P."/>
            <person name="Shinohara A."/>
            <person name="Yoshida Y."/>
            <person name="Fujiwara M."/>
            <person name="Mori M."/>
            <person name="Tomita M."/>
            <person name="Arakawa K."/>
        </authorList>
    </citation>
    <scope>NUCLEOTIDE SEQUENCE [LARGE SCALE GENOMIC DNA]</scope>
</reference>